<feature type="compositionally biased region" description="Low complexity" evidence="2">
    <location>
        <begin position="560"/>
        <end position="574"/>
    </location>
</feature>
<accession>A0A7D9D0D0</accession>
<gene>
    <name evidence="4" type="ORF">DEBR0S6_10616G</name>
</gene>
<organism evidence="4 5">
    <name type="scientific">Dekkera bruxellensis</name>
    <name type="common">Brettanomyces custersii</name>
    <dbReference type="NCBI Taxonomy" id="5007"/>
    <lineage>
        <taxon>Eukaryota</taxon>
        <taxon>Fungi</taxon>
        <taxon>Dikarya</taxon>
        <taxon>Ascomycota</taxon>
        <taxon>Saccharomycotina</taxon>
        <taxon>Pichiomycetes</taxon>
        <taxon>Pichiales</taxon>
        <taxon>Pichiaceae</taxon>
        <taxon>Brettanomyces</taxon>
    </lineage>
</organism>
<dbReference type="SUPFAM" id="SSF56112">
    <property type="entry name" value="Protein kinase-like (PK-like)"/>
    <property type="match status" value="1"/>
</dbReference>
<feature type="compositionally biased region" description="Basic residues" evidence="2">
    <location>
        <begin position="1"/>
        <end position="15"/>
    </location>
</feature>
<dbReference type="Pfam" id="PF04428">
    <property type="entry name" value="Choline_kin_N"/>
    <property type="match status" value="1"/>
</dbReference>
<evidence type="ECO:0000259" key="3">
    <source>
        <dbReference type="Pfam" id="PF04428"/>
    </source>
</evidence>
<evidence type="ECO:0000256" key="1">
    <source>
        <dbReference type="ARBA" id="ARBA00038211"/>
    </source>
</evidence>
<protein>
    <submittedName>
        <fullName evidence="4">DEBR0S6_10616g1_1</fullName>
    </submittedName>
</protein>
<feature type="region of interest" description="Disordered" evidence="2">
    <location>
        <begin position="1"/>
        <end position="57"/>
    </location>
</feature>
<dbReference type="InterPro" id="IPR011009">
    <property type="entry name" value="Kinase-like_dom_sf"/>
</dbReference>
<sequence>MSTVPKHRKFARGRRSAPSSPALIPMPLSPALKARRRSLSRPIYRRRRSSSSTRSIHLDPLSLPESASSSSFFLDESPFDATEINSIKVTLDNTLPVDYFKQDLLSIAKALNIPKWRKITSDPTSLERLHLVRLSGALTNCIYKVTYKNFYPLLLRIYGSNAGELIDREKELQILARLSRQNIGPKLLGCFTNGRFEEFLNNSITLTKDQIRDRRVSRMIARRMKQLHYGVPLLPDEIAEGPKVWNLIEKWIGLVDRIMAKCNPEDQKNFLIVNWSKLKELIYKYREWLWSRYGGYAGLNSHLRFCHNDTQYGNLLFYNKYDRLPMDEDEDDELSVRSGSVQGLSAASEIDKSHAKSHHLVKPVAETDSLEDDLAKKTSKLSIGGQNSEVVPLVTDLNFQYDKSLVVIDFEYSGANIPAYDITNHFCEWMYDYADPETSYKTNDDRYPTKEEIINFLNSYVKYVPGSVTPVGYLNQSASSVGFGSKSSSVINLKGDHLPPKVVTLYNETIMWRSASAIFWTLWGIINGGNSFDTPLKKTHTYTERGPRGEKYTITVEPQSADSSLSASPSSHSSLTDESMQNALTDNADDQFDHLKYVLGKCGVVIGDFIQFGLIKITDIDPSMRQYVKYLDTNFLRSKH</sequence>
<dbReference type="GO" id="GO:0005737">
    <property type="term" value="C:cytoplasm"/>
    <property type="evidence" value="ECO:0007669"/>
    <property type="project" value="TreeGrafter"/>
</dbReference>
<name>A0A7D9D0D0_DEKBR</name>
<feature type="compositionally biased region" description="Basic residues" evidence="2">
    <location>
        <begin position="33"/>
        <end position="49"/>
    </location>
</feature>
<evidence type="ECO:0000313" key="4">
    <source>
        <dbReference type="EMBL" id="VUG20218.1"/>
    </source>
</evidence>
<dbReference type="Pfam" id="PF01633">
    <property type="entry name" value="Choline_kinase"/>
    <property type="match status" value="1"/>
</dbReference>
<dbReference type="GO" id="GO:0006646">
    <property type="term" value="P:phosphatidylethanolamine biosynthetic process"/>
    <property type="evidence" value="ECO:0007669"/>
    <property type="project" value="TreeGrafter"/>
</dbReference>
<dbReference type="Gene3D" id="3.90.1200.10">
    <property type="match status" value="1"/>
</dbReference>
<dbReference type="GO" id="GO:0004103">
    <property type="term" value="F:choline kinase activity"/>
    <property type="evidence" value="ECO:0007669"/>
    <property type="project" value="TreeGrafter"/>
</dbReference>
<comment type="similarity">
    <text evidence="1">Belongs to the choline/ethanolamine kinase family.</text>
</comment>
<evidence type="ECO:0000256" key="2">
    <source>
        <dbReference type="SAM" id="MobiDB-lite"/>
    </source>
</evidence>
<dbReference type="PANTHER" id="PTHR22603:SF93">
    <property type="entry name" value="RE24176P"/>
    <property type="match status" value="1"/>
</dbReference>
<dbReference type="PANTHER" id="PTHR22603">
    <property type="entry name" value="CHOLINE/ETHANOALAMINE KINASE"/>
    <property type="match status" value="1"/>
</dbReference>
<dbReference type="InterPro" id="IPR007521">
    <property type="entry name" value="Choline_kin_N"/>
</dbReference>
<keyword evidence="5" id="KW-1185">Reference proteome</keyword>
<dbReference type="CDD" id="cd05157">
    <property type="entry name" value="ETNK_euk"/>
    <property type="match status" value="1"/>
</dbReference>
<feature type="domain" description="Choline kinase N-terminal" evidence="3">
    <location>
        <begin position="83"/>
        <end position="122"/>
    </location>
</feature>
<evidence type="ECO:0000313" key="5">
    <source>
        <dbReference type="Proteomes" id="UP000478008"/>
    </source>
</evidence>
<proteinExistence type="inferred from homology"/>
<dbReference type="Proteomes" id="UP000478008">
    <property type="component" value="Unassembled WGS sequence"/>
</dbReference>
<feature type="region of interest" description="Disordered" evidence="2">
    <location>
        <begin position="558"/>
        <end position="579"/>
    </location>
</feature>
<reference evidence="4 5" key="1">
    <citation type="submission" date="2019-07" db="EMBL/GenBank/DDBJ databases">
        <authorList>
            <person name="Friedrich A."/>
            <person name="Schacherer J."/>
        </authorList>
    </citation>
    <scope>NUCLEOTIDE SEQUENCE [LARGE SCALE GENOMIC DNA]</scope>
</reference>
<dbReference type="EMBL" id="CABFWN010000006">
    <property type="protein sequence ID" value="VUG20218.1"/>
    <property type="molecule type" value="Genomic_DNA"/>
</dbReference>
<dbReference type="GO" id="GO:0004305">
    <property type="term" value="F:ethanolamine kinase activity"/>
    <property type="evidence" value="ECO:0007669"/>
    <property type="project" value="TreeGrafter"/>
</dbReference>
<dbReference type="AlphaFoldDB" id="A0A7D9D0D0"/>